<keyword evidence="1" id="KW-0472">Membrane</keyword>
<keyword evidence="1" id="KW-1133">Transmembrane helix</keyword>
<name>A0A919KZM7_9ACTN</name>
<feature type="transmembrane region" description="Helical" evidence="1">
    <location>
        <begin position="80"/>
        <end position="99"/>
    </location>
</feature>
<feature type="transmembrane region" description="Helical" evidence="1">
    <location>
        <begin position="199"/>
        <end position="219"/>
    </location>
</feature>
<dbReference type="EMBL" id="BNCD01000006">
    <property type="protein sequence ID" value="GHH77994.1"/>
    <property type="molecule type" value="Genomic_DNA"/>
</dbReference>
<gene>
    <name evidence="2" type="ORF">GCM10018793_27440</name>
</gene>
<evidence type="ECO:0000256" key="1">
    <source>
        <dbReference type="SAM" id="Phobius"/>
    </source>
</evidence>
<keyword evidence="1" id="KW-0812">Transmembrane</keyword>
<evidence type="ECO:0008006" key="4">
    <source>
        <dbReference type="Google" id="ProtNLM"/>
    </source>
</evidence>
<dbReference type="InterPro" id="IPR045931">
    <property type="entry name" value="DUF6350"/>
</dbReference>
<keyword evidence="3" id="KW-1185">Reference proteome</keyword>
<reference evidence="2" key="2">
    <citation type="submission" date="2020-09" db="EMBL/GenBank/DDBJ databases">
        <authorList>
            <person name="Sun Q."/>
            <person name="Ohkuma M."/>
        </authorList>
    </citation>
    <scope>NUCLEOTIDE SEQUENCE</scope>
    <source>
        <strain evidence="2">JCM 5069</strain>
    </source>
</reference>
<protein>
    <recommendedName>
        <fullName evidence="4">Integral membrane protein</fullName>
    </recommendedName>
</protein>
<dbReference type="AlphaFoldDB" id="A0A919KZM7"/>
<dbReference type="Proteomes" id="UP000603708">
    <property type="component" value="Unassembled WGS sequence"/>
</dbReference>
<feature type="transmembrane region" description="Helical" evidence="1">
    <location>
        <begin position="156"/>
        <end position="179"/>
    </location>
</feature>
<organism evidence="2 3">
    <name type="scientific">Streptomyces sulfonofaciens</name>
    <dbReference type="NCBI Taxonomy" id="68272"/>
    <lineage>
        <taxon>Bacteria</taxon>
        <taxon>Bacillati</taxon>
        <taxon>Actinomycetota</taxon>
        <taxon>Actinomycetes</taxon>
        <taxon>Kitasatosporales</taxon>
        <taxon>Streptomycetaceae</taxon>
        <taxon>Streptomyces</taxon>
    </lineage>
</organism>
<sequence>MARRRLRATVRSATAGTAVLLTGGALLALLPLLCRPAEARTAFLHLAQDNSGRAAVVLLALALLPNAAVWGASFALGPGFLLGAGHLVAPLGTAAVPLLPGAPRLPVLPAEGYGAPLSWAVGVVPLAAGVTLAWRTAGAAAPAYGEREDAWGWGRTLLVVTGAALLCGAMTAGLCELAGGAMGTRELSRFGPVRWQPGVAATAWMLLVGTPTVLVLRAWRVRGRARRFRRPA</sequence>
<dbReference type="Pfam" id="PF19877">
    <property type="entry name" value="DUF6350"/>
    <property type="match status" value="1"/>
</dbReference>
<evidence type="ECO:0000313" key="3">
    <source>
        <dbReference type="Proteomes" id="UP000603708"/>
    </source>
</evidence>
<proteinExistence type="predicted"/>
<accession>A0A919KZM7</accession>
<reference evidence="2" key="1">
    <citation type="journal article" date="2014" name="Int. J. Syst. Evol. Microbiol.">
        <title>Complete genome sequence of Corynebacterium casei LMG S-19264T (=DSM 44701T), isolated from a smear-ripened cheese.</title>
        <authorList>
            <consortium name="US DOE Joint Genome Institute (JGI-PGF)"/>
            <person name="Walter F."/>
            <person name="Albersmeier A."/>
            <person name="Kalinowski J."/>
            <person name="Ruckert C."/>
        </authorList>
    </citation>
    <scope>NUCLEOTIDE SEQUENCE</scope>
    <source>
        <strain evidence="2">JCM 5069</strain>
    </source>
</reference>
<comment type="caution">
    <text evidence="2">The sequence shown here is derived from an EMBL/GenBank/DDBJ whole genome shotgun (WGS) entry which is preliminary data.</text>
</comment>
<evidence type="ECO:0000313" key="2">
    <source>
        <dbReference type="EMBL" id="GHH77994.1"/>
    </source>
</evidence>
<feature type="transmembrane region" description="Helical" evidence="1">
    <location>
        <begin position="55"/>
        <end position="73"/>
    </location>
</feature>
<feature type="transmembrane region" description="Helical" evidence="1">
    <location>
        <begin position="119"/>
        <end position="144"/>
    </location>
</feature>